<geneLocation type="plasmid" evidence="3">
    <name>Plasmid1 dna</name>
</geneLocation>
<keyword evidence="3" id="KW-1185">Reference proteome</keyword>
<dbReference type="Proteomes" id="UP000218418">
    <property type="component" value="Plasmid plasmid1"/>
</dbReference>
<reference evidence="2 3" key="1">
    <citation type="submission" date="2017-06" db="EMBL/GenBank/DDBJ databases">
        <title>Genome sequencing of cyanobaciteial culture collection at National Institute for Environmental Studies (NIES).</title>
        <authorList>
            <person name="Hirose Y."/>
            <person name="Shimura Y."/>
            <person name="Fujisawa T."/>
            <person name="Nakamura Y."/>
            <person name="Kawachi M."/>
        </authorList>
    </citation>
    <scope>NUCLEOTIDE SEQUENCE [LARGE SCALE GENOMIC DNA]</scope>
    <source>
        <strain evidence="2 3">NIES-267</strain>
        <plasmid evidence="3">Plasmid1 dna</plasmid>
    </source>
</reference>
<sequence length="532" mass="59908">MQVFTRISAQCPKLALKNQQDELARLNQDESKAKKNVDENQKRQRSKQKIHNKADAESKVLPRRRNRVYSPPTRNKVIPRRILPPPPRRTVSIPKTVEGTHRAAKLVNENPDVEKDPIAQLAKLRSVGSFGNIDYQKESNTDRRAETLVASNSPMYKQSAVSALHRQKTIDNSSSENIVRTVEFTNGVEQIKPKWQPKFDRQPSTKNSTVENVKSTKVAFAPQNRKYRHDVYSPANHIHLNSSQMLNRLASIGKQKKSESSPNHKRVSQGDKRNFVEAIKFAKTRTSLPNNYYSSNFMYSNNYLLQEERILQADKPKYLVVGKHAKGRLITPLVQRQQLKGEQESNGRFVAKLVQDIHDNRGAIAIPRGTLLAVKINTVDGASAADVEVVAIIKNETEYPIPPGTISVYGNKGKPLIAKQFKDKGGEIAKYDATVGIMGGLAKAGQIINQPKDQETIEDPLTGRIRNVRRNSRRSIGGAMIEGAFGEMTDIVKKRAETSTREIIARPNVWYIPAKTRLMFVVNHSIRLPNQL</sequence>
<dbReference type="AlphaFoldDB" id="A0A1Z4M302"/>
<name>A0A1Z4M302_9CYAN</name>
<feature type="region of interest" description="Disordered" evidence="1">
    <location>
        <begin position="26"/>
        <end position="92"/>
    </location>
</feature>
<organism evidence="2 3">
    <name type="scientific">Calothrix parasitica NIES-267</name>
    <dbReference type="NCBI Taxonomy" id="1973488"/>
    <lineage>
        <taxon>Bacteria</taxon>
        <taxon>Bacillati</taxon>
        <taxon>Cyanobacteriota</taxon>
        <taxon>Cyanophyceae</taxon>
        <taxon>Nostocales</taxon>
        <taxon>Calotrichaceae</taxon>
        <taxon>Calothrix</taxon>
    </lineage>
</organism>
<gene>
    <name evidence="2" type="ORF">NIES267_73050</name>
</gene>
<feature type="compositionally biased region" description="Basic and acidic residues" evidence="1">
    <location>
        <begin position="26"/>
        <end position="42"/>
    </location>
</feature>
<evidence type="ECO:0000256" key="1">
    <source>
        <dbReference type="SAM" id="MobiDB-lite"/>
    </source>
</evidence>
<dbReference type="EMBL" id="AP018228">
    <property type="protein sequence ID" value="BAY87781.1"/>
    <property type="molecule type" value="Genomic_DNA"/>
</dbReference>
<proteinExistence type="predicted"/>
<evidence type="ECO:0000313" key="2">
    <source>
        <dbReference type="EMBL" id="BAY87781.1"/>
    </source>
</evidence>
<feature type="region of interest" description="Disordered" evidence="1">
    <location>
        <begin position="252"/>
        <end position="272"/>
    </location>
</feature>
<accession>A0A1Z4M302</accession>
<protein>
    <submittedName>
        <fullName evidence="2">Uncharacterized protein</fullName>
    </submittedName>
</protein>
<keyword evidence="2" id="KW-0614">Plasmid</keyword>
<evidence type="ECO:0000313" key="3">
    <source>
        <dbReference type="Proteomes" id="UP000218418"/>
    </source>
</evidence>